<evidence type="ECO:0000313" key="1">
    <source>
        <dbReference type="EMBL" id="GAH26914.1"/>
    </source>
</evidence>
<sequence>MDACVTEEQEHLVAGVLLEINVQLRLIAGALDKILDKLGA</sequence>
<comment type="caution">
    <text evidence="1">The sequence shown here is derived from an EMBL/GenBank/DDBJ whole genome shotgun (WGS) entry which is preliminary data.</text>
</comment>
<name>X1FBY0_9ZZZZ</name>
<dbReference type="AlphaFoldDB" id="X1FBY0"/>
<dbReference type="EMBL" id="BART01040188">
    <property type="protein sequence ID" value="GAH26914.1"/>
    <property type="molecule type" value="Genomic_DNA"/>
</dbReference>
<protein>
    <submittedName>
        <fullName evidence="1">Uncharacterized protein</fullName>
    </submittedName>
</protein>
<gene>
    <name evidence="1" type="ORF">S01H4_65578</name>
</gene>
<accession>X1FBY0</accession>
<reference evidence="1" key="1">
    <citation type="journal article" date="2014" name="Front. Microbiol.">
        <title>High frequency of phylogenetically diverse reductive dehalogenase-homologous genes in deep subseafloor sedimentary metagenomes.</title>
        <authorList>
            <person name="Kawai M."/>
            <person name="Futagami T."/>
            <person name="Toyoda A."/>
            <person name="Takaki Y."/>
            <person name="Nishi S."/>
            <person name="Hori S."/>
            <person name="Arai W."/>
            <person name="Tsubouchi T."/>
            <person name="Morono Y."/>
            <person name="Uchiyama I."/>
            <person name="Ito T."/>
            <person name="Fujiyama A."/>
            <person name="Inagaki F."/>
            <person name="Takami H."/>
        </authorList>
    </citation>
    <scope>NUCLEOTIDE SEQUENCE</scope>
    <source>
        <strain evidence="1">Expedition CK06-06</strain>
    </source>
</reference>
<proteinExistence type="predicted"/>
<organism evidence="1">
    <name type="scientific">marine sediment metagenome</name>
    <dbReference type="NCBI Taxonomy" id="412755"/>
    <lineage>
        <taxon>unclassified sequences</taxon>
        <taxon>metagenomes</taxon>
        <taxon>ecological metagenomes</taxon>
    </lineage>
</organism>